<evidence type="ECO:0000313" key="4">
    <source>
        <dbReference type="Proteomes" id="UP000027466"/>
    </source>
</evidence>
<dbReference type="PANTHER" id="PTHR34606:SF15">
    <property type="entry name" value="BON DOMAIN-CONTAINING PROTEIN"/>
    <property type="match status" value="1"/>
</dbReference>
<evidence type="ECO:0000256" key="1">
    <source>
        <dbReference type="SAM" id="SignalP"/>
    </source>
</evidence>
<dbReference type="STRING" id="60547.GCA_000751215_04985"/>
<keyword evidence="1" id="KW-0732">Signal</keyword>
<gene>
    <name evidence="3" type="ORF">BG61_15670</name>
</gene>
<dbReference type="InterPro" id="IPR051686">
    <property type="entry name" value="Lipoprotein_DolP"/>
</dbReference>
<organism evidence="3 4">
    <name type="scientific">Caballeronia glathei</name>
    <dbReference type="NCBI Taxonomy" id="60547"/>
    <lineage>
        <taxon>Bacteria</taxon>
        <taxon>Pseudomonadati</taxon>
        <taxon>Pseudomonadota</taxon>
        <taxon>Betaproteobacteria</taxon>
        <taxon>Burkholderiales</taxon>
        <taxon>Burkholderiaceae</taxon>
        <taxon>Caballeronia</taxon>
    </lineage>
</organism>
<dbReference type="PANTHER" id="PTHR34606">
    <property type="entry name" value="BON DOMAIN-CONTAINING PROTEIN"/>
    <property type="match status" value="1"/>
</dbReference>
<dbReference type="EMBL" id="JFHC01000024">
    <property type="protein sequence ID" value="KDR41713.1"/>
    <property type="molecule type" value="Genomic_DNA"/>
</dbReference>
<dbReference type="Pfam" id="PF04972">
    <property type="entry name" value="BON"/>
    <property type="match status" value="1"/>
</dbReference>
<dbReference type="Proteomes" id="UP000027466">
    <property type="component" value="Unassembled WGS sequence"/>
</dbReference>
<evidence type="ECO:0000313" key="3">
    <source>
        <dbReference type="EMBL" id="KDR41713.1"/>
    </source>
</evidence>
<sequence length="115" mass="11706">MKSMKTYVAAAIAIGAIVSTVPVVGAQETAGTSATATPSSARAANRQLAKRVQSTLYKQKGLDSTDIHAIARGGKITLVGMAHDQSQIDMAAKLAGSVSGVTSVTNNLTVEEPGH</sequence>
<reference evidence="3 4" key="1">
    <citation type="submission" date="2014-03" db="EMBL/GenBank/DDBJ databases">
        <title>Draft Genome Sequences of Four Burkholderia Strains.</title>
        <authorList>
            <person name="Liu X.Y."/>
            <person name="Li C.X."/>
            <person name="Xu J.H."/>
        </authorList>
    </citation>
    <scope>NUCLEOTIDE SEQUENCE [LARGE SCALE GENOMIC DNA]</scope>
    <source>
        <strain evidence="3 4">DSM 50014</strain>
    </source>
</reference>
<proteinExistence type="predicted"/>
<name>A0A069PM17_9BURK</name>
<evidence type="ECO:0000259" key="2">
    <source>
        <dbReference type="PROSITE" id="PS50914"/>
    </source>
</evidence>
<dbReference type="PROSITE" id="PS50914">
    <property type="entry name" value="BON"/>
    <property type="match status" value="1"/>
</dbReference>
<feature type="domain" description="BON" evidence="2">
    <location>
        <begin position="44"/>
        <end position="112"/>
    </location>
</feature>
<keyword evidence="4" id="KW-1185">Reference proteome</keyword>
<feature type="signal peptide" evidence="1">
    <location>
        <begin position="1"/>
        <end position="26"/>
    </location>
</feature>
<dbReference type="Gene3D" id="3.30.1340.30">
    <property type="match status" value="1"/>
</dbReference>
<dbReference type="AlphaFoldDB" id="A0A069PM17"/>
<feature type="chain" id="PRO_5007372233" evidence="1">
    <location>
        <begin position="27"/>
        <end position="115"/>
    </location>
</feature>
<comment type="caution">
    <text evidence="3">The sequence shown here is derived from an EMBL/GenBank/DDBJ whole genome shotgun (WGS) entry which is preliminary data.</text>
</comment>
<protein>
    <submittedName>
        <fullName evidence="3">Transporter</fullName>
    </submittedName>
</protein>
<dbReference type="RefSeq" id="WP_035936760.1">
    <property type="nucleotide sequence ID" value="NZ_CADFFX010000005.1"/>
</dbReference>
<dbReference type="InterPro" id="IPR007055">
    <property type="entry name" value="BON_dom"/>
</dbReference>
<accession>A0A069PM17</accession>